<dbReference type="OrthoDB" id="10055322at2759"/>
<dbReference type="Proteomes" id="UP000759131">
    <property type="component" value="Unassembled WGS sequence"/>
</dbReference>
<dbReference type="AlphaFoldDB" id="A0A7R9Q5A4"/>
<protein>
    <recommendedName>
        <fullName evidence="1">ARC105/Med15 mediator subunit C-terminal domain-containing protein</fullName>
    </recommendedName>
</protein>
<reference evidence="2" key="1">
    <citation type="submission" date="2020-11" db="EMBL/GenBank/DDBJ databases">
        <authorList>
            <person name="Tran Van P."/>
        </authorList>
    </citation>
    <scope>NUCLEOTIDE SEQUENCE</scope>
</reference>
<feature type="domain" description="ARC105/Med15 mediator subunit C-terminal" evidence="1">
    <location>
        <begin position="59"/>
        <end position="99"/>
    </location>
</feature>
<dbReference type="EMBL" id="CAJPIZ010011598">
    <property type="protein sequence ID" value="CAG2113239.1"/>
    <property type="molecule type" value="Genomic_DNA"/>
</dbReference>
<dbReference type="Pfam" id="PF21539">
    <property type="entry name" value="Med15_C"/>
    <property type="match status" value="1"/>
</dbReference>
<keyword evidence="3" id="KW-1185">Reference proteome</keyword>
<gene>
    <name evidence="2" type="ORF">OSB1V03_LOCUS13211</name>
</gene>
<evidence type="ECO:0000259" key="1">
    <source>
        <dbReference type="Pfam" id="PF21539"/>
    </source>
</evidence>
<accession>A0A7R9Q5A4</accession>
<organism evidence="2">
    <name type="scientific">Medioppia subpectinata</name>
    <dbReference type="NCBI Taxonomy" id="1979941"/>
    <lineage>
        <taxon>Eukaryota</taxon>
        <taxon>Metazoa</taxon>
        <taxon>Ecdysozoa</taxon>
        <taxon>Arthropoda</taxon>
        <taxon>Chelicerata</taxon>
        <taxon>Arachnida</taxon>
        <taxon>Acari</taxon>
        <taxon>Acariformes</taxon>
        <taxon>Sarcoptiformes</taxon>
        <taxon>Oribatida</taxon>
        <taxon>Brachypylina</taxon>
        <taxon>Oppioidea</taxon>
        <taxon>Oppiidae</taxon>
        <taxon>Medioppia</taxon>
    </lineage>
</organism>
<name>A0A7R9Q5A4_9ACAR</name>
<proteinExistence type="predicted"/>
<dbReference type="EMBL" id="OC866173">
    <property type="protein sequence ID" value="CAD7632809.1"/>
    <property type="molecule type" value="Genomic_DNA"/>
</dbReference>
<sequence length="119" mass="13354">MLCNLSWGNTSLKGTDLKYILKTSLGGTLSIGNIFGTDRSFMEKLHYQNTIKTIFLRIRLSASGFFQDIQKKFDLNVDKLPQSFSVTTLLNSWELSVRQAVSSALDPICFAVFVLPNVE</sequence>
<dbReference type="InterPro" id="IPR048386">
    <property type="entry name" value="Med15_C"/>
</dbReference>
<evidence type="ECO:0000313" key="3">
    <source>
        <dbReference type="Proteomes" id="UP000759131"/>
    </source>
</evidence>
<evidence type="ECO:0000313" key="2">
    <source>
        <dbReference type="EMBL" id="CAD7632809.1"/>
    </source>
</evidence>